<protein>
    <submittedName>
        <fullName evidence="1">Uncharacterized protein</fullName>
    </submittedName>
</protein>
<dbReference type="Proteomes" id="UP000006804">
    <property type="component" value="Chromosome"/>
</dbReference>
<proteinExistence type="predicted"/>
<organism evidence="1 2">
    <name type="scientific">Pseudothermotoga thermarum DSM 5069</name>
    <dbReference type="NCBI Taxonomy" id="688269"/>
    <lineage>
        <taxon>Bacteria</taxon>
        <taxon>Thermotogati</taxon>
        <taxon>Thermotogota</taxon>
        <taxon>Thermotogae</taxon>
        <taxon>Thermotogales</taxon>
        <taxon>Thermotogaceae</taxon>
        <taxon>Pseudothermotoga</taxon>
    </lineage>
</organism>
<sequence>MDEGKEEKGEAKVVGVMMGSAYIDEEIKTRCVIGNALYRMSVELLEKLLERAELVLFLVRDTLHQ</sequence>
<accession>F7YUQ1</accession>
<dbReference type="KEGG" id="tta:Theth_0132"/>
<dbReference type="AlphaFoldDB" id="F7YUQ1"/>
<reference evidence="1 2" key="1">
    <citation type="submission" date="2010-11" db="EMBL/GenBank/DDBJ databases">
        <title>The complete genome of Thermotoga thermarum DSM 5069.</title>
        <authorList>
            <consortium name="US DOE Joint Genome Institute (JGI-PGF)"/>
            <person name="Lucas S."/>
            <person name="Copeland A."/>
            <person name="Lapidus A."/>
            <person name="Bruce D."/>
            <person name="Goodwin L."/>
            <person name="Pitluck S."/>
            <person name="Kyrpides N."/>
            <person name="Mavromatis K."/>
            <person name="Ivanova N."/>
            <person name="Zeytun A."/>
            <person name="Brettin T."/>
            <person name="Detter J.C."/>
            <person name="Tapia R."/>
            <person name="Han C."/>
            <person name="Land M."/>
            <person name="Hauser L."/>
            <person name="Markowitz V."/>
            <person name="Cheng J.-F."/>
            <person name="Hugenholtz P."/>
            <person name="Woyke T."/>
            <person name="Wu D."/>
            <person name="Spring S."/>
            <person name="Schroeder M."/>
            <person name="Brambilla E."/>
            <person name="Klenk H.-P."/>
            <person name="Eisen J.A."/>
        </authorList>
    </citation>
    <scope>NUCLEOTIDE SEQUENCE [LARGE SCALE GENOMIC DNA]</scope>
    <source>
        <strain evidence="1 2">DSM 5069</strain>
    </source>
</reference>
<dbReference type="HOGENOM" id="CLU_2846593_0_0_0"/>
<gene>
    <name evidence="1" type="ORF">Theth_0132</name>
</gene>
<dbReference type="EMBL" id="CP002351">
    <property type="protein sequence ID" value="AEH50236.1"/>
    <property type="molecule type" value="Genomic_DNA"/>
</dbReference>
<evidence type="ECO:0000313" key="1">
    <source>
        <dbReference type="EMBL" id="AEH50236.1"/>
    </source>
</evidence>
<keyword evidence="2" id="KW-1185">Reference proteome</keyword>
<name>F7YUQ1_9THEM</name>
<evidence type="ECO:0000313" key="2">
    <source>
        <dbReference type="Proteomes" id="UP000006804"/>
    </source>
</evidence>
<dbReference type="PATRIC" id="fig|688269.3.peg.134"/>